<feature type="transmembrane region" description="Helical" evidence="1">
    <location>
        <begin position="20"/>
        <end position="40"/>
    </location>
</feature>
<protein>
    <recommendedName>
        <fullName evidence="4">DUF4345 domain-containing protein</fullName>
    </recommendedName>
</protein>
<feature type="transmembrane region" description="Helical" evidence="1">
    <location>
        <begin position="60"/>
        <end position="78"/>
    </location>
</feature>
<evidence type="ECO:0000256" key="1">
    <source>
        <dbReference type="SAM" id="Phobius"/>
    </source>
</evidence>
<proteinExistence type="predicted"/>
<sequence length="146" mass="16035">MTAQTLPAAPRPRQLGRSALAVIAGFLTVVVLSLGTDQWLHMLHVYPPWGQPMHAPELNLLALAYRLVYTVLGGYVTARLAPHSPMRHAWILGFVGLFFGIVGAMAAIPMDLGPAWYPVAIVLTALPCTWLGGRWRLRQSSARRSR</sequence>
<keyword evidence="3" id="KW-1185">Reference proteome</keyword>
<evidence type="ECO:0000313" key="2">
    <source>
        <dbReference type="EMBL" id="MCL1635985.1"/>
    </source>
</evidence>
<keyword evidence="1" id="KW-0812">Transmembrane</keyword>
<feature type="transmembrane region" description="Helical" evidence="1">
    <location>
        <begin position="90"/>
        <end position="109"/>
    </location>
</feature>
<accession>A0ABT0MM72</accession>
<dbReference type="Proteomes" id="UP001431217">
    <property type="component" value="Unassembled WGS sequence"/>
</dbReference>
<dbReference type="EMBL" id="JAMBEP010000005">
    <property type="protein sequence ID" value="MCL1635985.1"/>
    <property type="molecule type" value="Genomic_DNA"/>
</dbReference>
<name>A0ABT0MM72_9GAMM</name>
<comment type="caution">
    <text evidence="2">The sequence shown here is derived from an EMBL/GenBank/DDBJ whole genome shotgun (WGS) entry which is preliminary data.</text>
</comment>
<evidence type="ECO:0000313" key="3">
    <source>
        <dbReference type="Proteomes" id="UP001431217"/>
    </source>
</evidence>
<organism evidence="2 3">
    <name type="scientific">Luteimonas galliterrae</name>
    <dbReference type="NCBI Taxonomy" id="2940486"/>
    <lineage>
        <taxon>Bacteria</taxon>
        <taxon>Pseudomonadati</taxon>
        <taxon>Pseudomonadota</taxon>
        <taxon>Gammaproteobacteria</taxon>
        <taxon>Lysobacterales</taxon>
        <taxon>Lysobacteraceae</taxon>
        <taxon>Luteimonas</taxon>
    </lineage>
</organism>
<dbReference type="RefSeq" id="WP_249475981.1">
    <property type="nucleotide sequence ID" value="NZ_JAMBEP010000005.1"/>
</dbReference>
<gene>
    <name evidence="2" type="ORF">M2650_15280</name>
</gene>
<keyword evidence="1" id="KW-1133">Transmembrane helix</keyword>
<evidence type="ECO:0008006" key="4">
    <source>
        <dbReference type="Google" id="ProtNLM"/>
    </source>
</evidence>
<keyword evidence="1" id="KW-0472">Membrane</keyword>
<reference evidence="2 3" key="1">
    <citation type="submission" date="2022-05" db="EMBL/GenBank/DDBJ databases">
        <title>Luteimonas sp. SX5, whole genome shotgun sequencing project.</title>
        <authorList>
            <person name="Zhao G."/>
            <person name="Shen L."/>
        </authorList>
    </citation>
    <scope>NUCLEOTIDE SEQUENCE [LARGE SCALE GENOMIC DNA]</scope>
    <source>
        <strain evidence="2 3">SX5</strain>
    </source>
</reference>
<feature type="transmembrane region" description="Helical" evidence="1">
    <location>
        <begin position="115"/>
        <end position="137"/>
    </location>
</feature>